<keyword evidence="1" id="KW-1133">Transmembrane helix</keyword>
<feature type="transmembrane region" description="Helical" evidence="1">
    <location>
        <begin position="182"/>
        <end position="200"/>
    </location>
</feature>
<keyword evidence="3" id="KW-1185">Reference proteome</keyword>
<protein>
    <submittedName>
        <fullName evidence="2">Uncharacterized protein</fullName>
    </submittedName>
</protein>
<dbReference type="STRING" id="1941349.STSP1_00003"/>
<dbReference type="OrthoDB" id="1425700at2"/>
<sequence>MNNYKDEYTAAGIEFLTLAGISMIAPLCVYLDITVLDRRLSEVSATEIMQLVILFICGLACTRNAFRFANCRGMYTLIAGFFFCMLIREMDAFFDQISHGFWVWPALAAAGFSIWLSAAKYRDSLLLPFREFLKSKAFVHMAYGMVIVLFFSRVFGSGRLIWNSISGSIDSSLYKGVIQEGLELLGYVFILNAVLKLYGYCRDFNLKSRSCED</sequence>
<dbReference type="KEGG" id="pbp:STSP1_00003"/>
<dbReference type="Proteomes" id="UP000193334">
    <property type="component" value="Chromosome"/>
</dbReference>
<reference evidence="3" key="1">
    <citation type="submission" date="2017-04" db="EMBL/GenBank/DDBJ databases">
        <title>Comparative genomics and description of representatives of a novel lineage of planctomycetes thriving in anoxic sediments.</title>
        <authorList>
            <person name="Spring S."/>
            <person name="Bunk B."/>
            <person name="Sproer C."/>
        </authorList>
    </citation>
    <scope>NUCLEOTIDE SEQUENCE [LARGE SCALE GENOMIC DNA]</scope>
    <source>
        <strain evidence="3">ST-PulAB-D4</strain>
    </source>
</reference>
<keyword evidence="1" id="KW-0812">Transmembrane</keyword>
<feature type="transmembrane region" description="Helical" evidence="1">
    <location>
        <begin position="73"/>
        <end position="90"/>
    </location>
</feature>
<proteinExistence type="predicted"/>
<gene>
    <name evidence="2" type="ORF">STSP1_00003</name>
</gene>
<dbReference type="RefSeq" id="WP_085754377.1">
    <property type="nucleotide sequence ID" value="NZ_CP021023.1"/>
</dbReference>
<organism evidence="2 3">
    <name type="scientific">Sedimentisphaera salicampi</name>
    <dbReference type="NCBI Taxonomy" id="1941349"/>
    <lineage>
        <taxon>Bacteria</taxon>
        <taxon>Pseudomonadati</taxon>
        <taxon>Planctomycetota</taxon>
        <taxon>Phycisphaerae</taxon>
        <taxon>Sedimentisphaerales</taxon>
        <taxon>Sedimentisphaeraceae</taxon>
        <taxon>Sedimentisphaera</taxon>
    </lineage>
</organism>
<name>A0A1W6LIS8_9BACT</name>
<feature type="transmembrane region" description="Helical" evidence="1">
    <location>
        <begin position="142"/>
        <end position="162"/>
    </location>
</feature>
<feature type="transmembrane region" description="Helical" evidence="1">
    <location>
        <begin position="48"/>
        <end position="66"/>
    </location>
</feature>
<keyword evidence="1" id="KW-0472">Membrane</keyword>
<feature type="transmembrane region" description="Helical" evidence="1">
    <location>
        <begin position="102"/>
        <end position="121"/>
    </location>
</feature>
<feature type="transmembrane region" description="Helical" evidence="1">
    <location>
        <begin position="12"/>
        <end position="36"/>
    </location>
</feature>
<evidence type="ECO:0000256" key="1">
    <source>
        <dbReference type="SAM" id="Phobius"/>
    </source>
</evidence>
<evidence type="ECO:0000313" key="3">
    <source>
        <dbReference type="Proteomes" id="UP000193334"/>
    </source>
</evidence>
<accession>A0A1W6LIS8</accession>
<dbReference type="EMBL" id="CP021023">
    <property type="protein sequence ID" value="ARN55643.1"/>
    <property type="molecule type" value="Genomic_DNA"/>
</dbReference>
<dbReference type="AlphaFoldDB" id="A0A1W6LIS8"/>
<evidence type="ECO:0000313" key="2">
    <source>
        <dbReference type="EMBL" id="ARN55643.1"/>
    </source>
</evidence>